<protein>
    <recommendedName>
        <fullName evidence="5">AAA+ ATPase domain-containing protein</fullName>
    </recommendedName>
</protein>
<feature type="domain" description="DUF4143" evidence="2">
    <location>
        <begin position="186"/>
        <end position="341"/>
    </location>
</feature>
<evidence type="ECO:0000313" key="4">
    <source>
        <dbReference type="Proteomes" id="UP000233654"/>
    </source>
</evidence>
<dbReference type="SUPFAM" id="SSF52540">
    <property type="entry name" value="P-loop containing nucleoside triphosphate hydrolases"/>
    <property type="match status" value="1"/>
</dbReference>
<sequence length="400" mass="44981">MQHSERLIPRTALLNKVLQALDEAPVTILTGARQTGKTTLAQMVVQHYKERGDEVVTYFDLERAADQAAISTPELTLEPLRGLVVIDEIQRMPELFSALRPLADRPRVPARFLALGSASPGLVRGVSESLAGRALFVHVPGLNLCEVGFANQETLWTRGGFPRALLAEREEGSFRWREAFVASFLERDIPQLGFRIPSVALRRFWTMLAHYHGRVWNASELARSIGSSSKTALHYRDILEGSYMIRVLPPWFANLKKRQVKSPKVYVRDSGLLHSLLWIPDMNALRAHPQYGVSWEGFALEQVLGIIRVAENAYFWSTQCGAELDLLVFREGKAIGFEFKCTDAPSMTKSMHVALQDLNLEILYVVYPGSREYDLHEKVKALPLRECGKLKELLANSSTA</sequence>
<reference evidence="3 4" key="1">
    <citation type="journal article" date="2017" name="ISME J.">
        <title>Potential for microbial H2 and metal transformations associated with novel bacteria and archaea in deep terrestrial subsurface sediments.</title>
        <authorList>
            <person name="Hernsdorf A.W."/>
            <person name="Amano Y."/>
            <person name="Miyakawa K."/>
            <person name="Ise K."/>
            <person name="Suzuki Y."/>
            <person name="Anantharaman K."/>
            <person name="Probst A."/>
            <person name="Burstein D."/>
            <person name="Thomas B.C."/>
            <person name="Banfield J.F."/>
        </authorList>
    </citation>
    <scope>NUCLEOTIDE SEQUENCE [LARGE SCALE GENOMIC DNA]</scope>
    <source>
        <strain evidence="3">HGW-Actinobacteria-3</strain>
    </source>
</reference>
<feature type="domain" description="AAA" evidence="1">
    <location>
        <begin position="25"/>
        <end position="147"/>
    </location>
</feature>
<evidence type="ECO:0008006" key="5">
    <source>
        <dbReference type="Google" id="ProtNLM"/>
    </source>
</evidence>
<proteinExistence type="predicted"/>
<dbReference type="InterPro" id="IPR027417">
    <property type="entry name" value="P-loop_NTPase"/>
</dbReference>
<dbReference type="InterPro" id="IPR025420">
    <property type="entry name" value="DUF4143"/>
</dbReference>
<evidence type="ECO:0000259" key="1">
    <source>
        <dbReference type="Pfam" id="PF13173"/>
    </source>
</evidence>
<dbReference type="AlphaFoldDB" id="A0A2N3G791"/>
<dbReference type="CDD" id="cd01120">
    <property type="entry name" value="RecA-like_superfamily"/>
    <property type="match status" value="1"/>
</dbReference>
<dbReference type="EMBL" id="PHEX01000011">
    <property type="protein sequence ID" value="PKQ28586.1"/>
    <property type="molecule type" value="Genomic_DNA"/>
</dbReference>
<dbReference type="PANTHER" id="PTHR43566:SF2">
    <property type="entry name" value="DUF4143 DOMAIN-CONTAINING PROTEIN"/>
    <property type="match status" value="1"/>
</dbReference>
<dbReference type="Proteomes" id="UP000233654">
    <property type="component" value="Unassembled WGS sequence"/>
</dbReference>
<dbReference type="Gene3D" id="3.40.50.300">
    <property type="entry name" value="P-loop containing nucleotide triphosphate hydrolases"/>
    <property type="match status" value="1"/>
</dbReference>
<accession>A0A2N3G791</accession>
<evidence type="ECO:0000259" key="2">
    <source>
        <dbReference type="Pfam" id="PF13635"/>
    </source>
</evidence>
<comment type="caution">
    <text evidence="3">The sequence shown here is derived from an EMBL/GenBank/DDBJ whole genome shotgun (WGS) entry which is preliminary data.</text>
</comment>
<gene>
    <name evidence="3" type="ORF">CVT63_02045</name>
</gene>
<dbReference type="Pfam" id="PF13173">
    <property type="entry name" value="AAA_14"/>
    <property type="match status" value="1"/>
</dbReference>
<organism evidence="3 4">
    <name type="scientific">Candidatus Anoxymicrobium japonicum</name>
    <dbReference type="NCBI Taxonomy" id="2013648"/>
    <lineage>
        <taxon>Bacteria</taxon>
        <taxon>Bacillati</taxon>
        <taxon>Actinomycetota</taxon>
        <taxon>Candidatus Geothermincolia</taxon>
        <taxon>Candidatus Geothermincolales</taxon>
        <taxon>Candidatus Anoxymicrobiaceae</taxon>
        <taxon>Candidatus Anoxymicrobium</taxon>
    </lineage>
</organism>
<dbReference type="InterPro" id="IPR041682">
    <property type="entry name" value="AAA_14"/>
</dbReference>
<evidence type="ECO:0000313" key="3">
    <source>
        <dbReference type="EMBL" id="PKQ28586.1"/>
    </source>
</evidence>
<name>A0A2N3G791_9ACTN</name>
<dbReference type="Pfam" id="PF13635">
    <property type="entry name" value="DUF4143"/>
    <property type="match status" value="1"/>
</dbReference>
<dbReference type="PANTHER" id="PTHR43566">
    <property type="entry name" value="CONSERVED PROTEIN"/>
    <property type="match status" value="1"/>
</dbReference>